<proteinExistence type="inferred from homology"/>
<dbReference type="Gene3D" id="3.40.640.10">
    <property type="entry name" value="Type I PLP-dependent aspartate aminotransferase-like (Major domain)"/>
    <property type="match status" value="1"/>
</dbReference>
<accession>A0A1V5SSC9</accession>
<dbReference type="InterPro" id="IPR004838">
    <property type="entry name" value="NHTrfase_class1_PyrdxlP-BS"/>
</dbReference>
<evidence type="ECO:0000256" key="4">
    <source>
        <dbReference type="RuleBase" id="RU000481"/>
    </source>
</evidence>
<keyword evidence="3 4" id="KW-0808">Transferase</keyword>
<dbReference type="EMBL" id="MWBQ01000092">
    <property type="protein sequence ID" value="OQA57378.1"/>
    <property type="molecule type" value="Genomic_DNA"/>
</dbReference>
<dbReference type="PANTHER" id="PTHR42832">
    <property type="entry name" value="AMINO ACID AMINOTRANSFERASE"/>
    <property type="match status" value="1"/>
</dbReference>
<dbReference type="NCBIfam" id="TIGR03540">
    <property type="entry name" value="DapC_direct"/>
    <property type="match status" value="1"/>
</dbReference>
<dbReference type="InterPro" id="IPR015424">
    <property type="entry name" value="PyrdxlP-dep_Trfase"/>
</dbReference>
<comment type="cofactor">
    <cofactor evidence="1 4">
        <name>pyridoxal 5'-phosphate</name>
        <dbReference type="ChEBI" id="CHEBI:597326"/>
    </cofactor>
</comment>
<organism evidence="6">
    <name type="scientific">Candidatus Atribacter allofermentans</name>
    <dbReference type="NCBI Taxonomy" id="1852833"/>
    <lineage>
        <taxon>Bacteria</taxon>
        <taxon>Pseudomonadati</taxon>
        <taxon>Atribacterota</taxon>
        <taxon>Atribacteria</taxon>
        <taxon>Atribacterales</taxon>
        <taxon>Atribacteraceae</taxon>
        <taxon>Atribacter</taxon>
    </lineage>
</organism>
<dbReference type="GO" id="GO:0009089">
    <property type="term" value="P:lysine biosynthetic process via diaminopimelate"/>
    <property type="evidence" value="ECO:0007669"/>
    <property type="project" value="InterPro"/>
</dbReference>
<dbReference type="GO" id="GO:0010285">
    <property type="term" value="F:L,L-diaminopimelate aminotransferase activity"/>
    <property type="evidence" value="ECO:0007669"/>
    <property type="project" value="InterPro"/>
</dbReference>
<dbReference type="NCBIfam" id="NF006756">
    <property type="entry name" value="PRK09276.1"/>
    <property type="match status" value="1"/>
</dbReference>
<dbReference type="AlphaFoldDB" id="A0A1V5SSC9"/>
<reference evidence="6" key="1">
    <citation type="submission" date="2017-02" db="EMBL/GenBank/DDBJ databases">
        <title>Delving into the versatile metabolic prowess of the omnipresent phylum Bacteroidetes.</title>
        <authorList>
            <person name="Nobu M.K."/>
            <person name="Mei R."/>
            <person name="Narihiro T."/>
            <person name="Kuroda K."/>
            <person name="Liu W.-T."/>
        </authorList>
    </citation>
    <scope>NUCLEOTIDE SEQUENCE</scope>
    <source>
        <strain evidence="6">ADurb.Bin276</strain>
    </source>
</reference>
<comment type="similarity">
    <text evidence="4">Belongs to the class-I pyridoxal-phosphate-dependent aminotransferase family.</text>
</comment>
<evidence type="ECO:0000256" key="1">
    <source>
        <dbReference type="ARBA" id="ARBA00001933"/>
    </source>
</evidence>
<dbReference type="InterPro" id="IPR004839">
    <property type="entry name" value="Aminotransferase_I/II_large"/>
</dbReference>
<dbReference type="SUPFAM" id="SSF53383">
    <property type="entry name" value="PLP-dependent transferases"/>
    <property type="match status" value="1"/>
</dbReference>
<comment type="caution">
    <text evidence="6">The sequence shown here is derived from an EMBL/GenBank/DDBJ whole genome shotgun (WGS) entry which is preliminary data.</text>
</comment>
<dbReference type="PANTHER" id="PTHR42832:SF3">
    <property type="entry name" value="L-GLUTAMINE--4-(METHYLSULFANYL)-2-OXOBUTANOATE AMINOTRANSFERASE"/>
    <property type="match status" value="1"/>
</dbReference>
<evidence type="ECO:0000259" key="5">
    <source>
        <dbReference type="Pfam" id="PF00155"/>
    </source>
</evidence>
<sequence>MDVASRVKNLPPYLFAEIEKKVENMRIQGKEVIDLGIGDPDLPTPEFIIDRLCLEAKKAENHRYPSYRGLSAFRKAAASWYTKRFGVTLNPDREVVSLIGSKEGIAHFAWCIVDPGDIVLASDPGYPVYKISTMLAGGIPLELPLLKKNQFLPDFTSFPESVLKRTKLIYINYPNNPTGATVDHKFFREVVDLARTYDFVIAHDLAYSEVSYDGYNAPSIFEVDGAREVAVEFHSLSKTFNMTGWRVGFAVGNEKLIEALGRVKTNIDSGIFNAIQWSGVEALGRTQEVLDWILPIYTRRRNLVVESLQACGFEVEKPRASFYVWVPVPVGYTSMSFAEHLLERTGVVVTPGTGFGQYGEGYIRISLTSPEEILTKAMEKIQNEL</sequence>
<evidence type="ECO:0000313" key="6">
    <source>
        <dbReference type="EMBL" id="OQA57378.1"/>
    </source>
</evidence>
<dbReference type="GO" id="GO:0030170">
    <property type="term" value="F:pyridoxal phosphate binding"/>
    <property type="evidence" value="ECO:0007669"/>
    <property type="project" value="InterPro"/>
</dbReference>
<dbReference type="InterPro" id="IPR015422">
    <property type="entry name" value="PyrdxlP-dep_Trfase_small"/>
</dbReference>
<dbReference type="PROSITE" id="PS00105">
    <property type="entry name" value="AA_TRANSFER_CLASS_1"/>
    <property type="match status" value="1"/>
</dbReference>
<dbReference type="InterPro" id="IPR015421">
    <property type="entry name" value="PyrdxlP-dep_Trfase_major"/>
</dbReference>
<feature type="domain" description="Aminotransferase class I/classII large" evidence="5">
    <location>
        <begin position="31"/>
        <end position="381"/>
    </location>
</feature>
<dbReference type="InterPro" id="IPR019881">
    <property type="entry name" value="DAP-NH2Trfase_DapL_Desulfo"/>
</dbReference>
<dbReference type="Proteomes" id="UP000485569">
    <property type="component" value="Unassembled WGS sequence"/>
</dbReference>
<protein>
    <recommendedName>
        <fullName evidence="4">Aminotransferase</fullName>
        <ecNumber evidence="4">2.6.1.-</ecNumber>
    </recommendedName>
</protein>
<gene>
    <name evidence="6" type="primary">dapL</name>
    <name evidence="6" type="ORF">BWY41_01285</name>
</gene>
<dbReference type="Pfam" id="PF00155">
    <property type="entry name" value="Aminotran_1_2"/>
    <property type="match status" value="1"/>
</dbReference>
<dbReference type="EC" id="2.6.1.-" evidence="4"/>
<dbReference type="InterPro" id="IPR050881">
    <property type="entry name" value="LL-DAP_aminotransferase"/>
</dbReference>
<dbReference type="CDD" id="cd00609">
    <property type="entry name" value="AAT_like"/>
    <property type="match status" value="1"/>
</dbReference>
<keyword evidence="2 4" id="KW-0032">Aminotransferase</keyword>
<name>A0A1V5SSC9_9BACT</name>
<evidence type="ECO:0000256" key="2">
    <source>
        <dbReference type="ARBA" id="ARBA00022576"/>
    </source>
</evidence>
<dbReference type="Gene3D" id="3.90.1150.10">
    <property type="entry name" value="Aspartate Aminotransferase, domain 1"/>
    <property type="match status" value="1"/>
</dbReference>
<evidence type="ECO:0000256" key="3">
    <source>
        <dbReference type="ARBA" id="ARBA00022679"/>
    </source>
</evidence>